<organism evidence="1">
    <name type="scientific">Photinus pyralis</name>
    <name type="common">Common eastern firefly</name>
    <name type="synonym">Lampyris pyralis</name>
    <dbReference type="NCBI Taxonomy" id="7054"/>
    <lineage>
        <taxon>Eukaryota</taxon>
        <taxon>Metazoa</taxon>
        <taxon>Ecdysozoa</taxon>
        <taxon>Arthropoda</taxon>
        <taxon>Hexapoda</taxon>
        <taxon>Insecta</taxon>
        <taxon>Pterygota</taxon>
        <taxon>Neoptera</taxon>
        <taxon>Endopterygota</taxon>
        <taxon>Coleoptera</taxon>
        <taxon>Polyphaga</taxon>
        <taxon>Elateriformia</taxon>
        <taxon>Elateroidea</taxon>
        <taxon>Lampyridae</taxon>
        <taxon>Lampyrinae</taxon>
        <taxon>Photinus</taxon>
    </lineage>
</organism>
<dbReference type="AlphaFoldDB" id="A0A1Y1KDS1"/>
<dbReference type="EMBL" id="GEZM01086259">
    <property type="protein sequence ID" value="JAV59632.1"/>
    <property type="molecule type" value="Transcribed_RNA"/>
</dbReference>
<protein>
    <submittedName>
        <fullName evidence="1">Uncharacterized protein</fullName>
    </submittedName>
</protein>
<name>A0A1Y1KDS1_PHOPY</name>
<proteinExistence type="predicted"/>
<evidence type="ECO:0000313" key="1">
    <source>
        <dbReference type="EMBL" id="JAV59632.1"/>
    </source>
</evidence>
<reference evidence="1" key="1">
    <citation type="journal article" date="2016" name="Sci. Rep.">
        <title>Molecular characterization of firefly nuptial gifts: a multi-omics approach sheds light on postcopulatory sexual selection.</title>
        <authorList>
            <person name="Al-Wathiqui N."/>
            <person name="Fallon T.R."/>
            <person name="South A."/>
            <person name="Weng J.K."/>
            <person name="Lewis S.M."/>
        </authorList>
    </citation>
    <scope>NUCLEOTIDE SEQUENCE</scope>
</reference>
<accession>A0A1Y1KDS1</accession>
<sequence>MTQGCSLHHVLPTLYTQAPSYTTSFVIPPSLRGSESFSGTSASESNSNRSLAIFSLLTDASRLESSLANTLSNVSSKRPHSSLLALNFLAGGSLTDSSSNWLKRLSKSDAKLHSSIVKPLTSRSEHDSTTSPVTAVCVSSADWAELEVTGPCDLSELIKLKSFRNTTSDSSLTSACSICLYISYRPLINSDETCRLLPEAVVKPTTFAFDAGETGTLNSKSQLDRLSSGTSRVSEGVSNLSDRLIRVLLGLRVNDFLRYTRLLFKIGDRGLESFSLSVSMVNSVVYFPGCFTLDCNTKLGV</sequence>